<dbReference type="InterPro" id="IPR007219">
    <property type="entry name" value="XnlR_reg_dom"/>
</dbReference>
<feature type="region of interest" description="Disordered" evidence="4">
    <location>
        <begin position="50"/>
        <end position="81"/>
    </location>
</feature>
<dbReference type="Gene3D" id="4.10.240.10">
    <property type="entry name" value="Zn(2)-C6 fungal-type DNA-binding domain"/>
    <property type="match status" value="1"/>
</dbReference>
<evidence type="ECO:0000256" key="4">
    <source>
        <dbReference type="SAM" id="MobiDB-lite"/>
    </source>
</evidence>
<dbReference type="SMART" id="SM00066">
    <property type="entry name" value="GAL4"/>
    <property type="match status" value="1"/>
</dbReference>
<keyword evidence="7" id="KW-1185">Reference proteome</keyword>
<protein>
    <recommendedName>
        <fullName evidence="5">Zn(2)-C6 fungal-type domain-containing protein</fullName>
    </recommendedName>
</protein>
<comment type="subcellular location">
    <subcellularLocation>
        <location evidence="1">Nucleus</location>
    </subcellularLocation>
</comment>
<dbReference type="Pfam" id="PF00172">
    <property type="entry name" value="Zn_clus"/>
    <property type="match status" value="1"/>
</dbReference>
<evidence type="ECO:0000259" key="5">
    <source>
        <dbReference type="PROSITE" id="PS50048"/>
    </source>
</evidence>
<dbReference type="CDD" id="cd12148">
    <property type="entry name" value="fungal_TF_MHR"/>
    <property type="match status" value="1"/>
</dbReference>
<name>A0A9P3FBF4_9PEZI</name>
<dbReference type="GO" id="GO:0000981">
    <property type="term" value="F:DNA-binding transcription factor activity, RNA polymerase II-specific"/>
    <property type="evidence" value="ECO:0007669"/>
    <property type="project" value="InterPro"/>
</dbReference>
<reference evidence="6 7" key="1">
    <citation type="submission" date="2021-01" db="EMBL/GenBank/DDBJ databases">
        <title>Cercospora kikuchii MAFF 305040 whole genome shotgun sequence.</title>
        <authorList>
            <person name="Kashiwa T."/>
            <person name="Suzuki T."/>
        </authorList>
    </citation>
    <scope>NUCLEOTIDE SEQUENCE [LARGE SCALE GENOMIC DNA]</scope>
    <source>
        <strain evidence="6 7">MAFF 305040</strain>
    </source>
</reference>
<dbReference type="InterPro" id="IPR050613">
    <property type="entry name" value="Sec_Metabolite_Reg"/>
</dbReference>
<dbReference type="InterPro" id="IPR001138">
    <property type="entry name" value="Zn2Cys6_DnaBD"/>
</dbReference>
<comment type="caution">
    <text evidence="6">The sequence shown here is derived from an EMBL/GenBank/DDBJ whole genome shotgun (WGS) entry which is preliminary data.</text>
</comment>
<dbReference type="OrthoDB" id="5296287at2759"/>
<gene>
    <name evidence="6" type="ORF">CKM354_000454900</name>
</gene>
<dbReference type="CDD" id="cd00067">
    <property type="entry name" value="GAL4"/>
    <property type="match status" value="1"/>
</dbReference>
<proteinExistence type="predicted"/>
<dbReference type="InterPro" id="IPR036864">
    <property type="entry name" value="Zn2-C6_fun-type_DNA-bd_sf"/>
</dbReference>
<evidence type="ECO:0000256" key="2">
    <source>
        <dbReference type="ARBA" id="ARBA00022723"/>
    </source>
</evidence>
<dbReference type="PANTHER" id="PTHR31001:SF81">
    <property type="entry name" value="ZN(II)2CYS6 TRANSCRIPTION FACTOR"/>
    <property type="match status" value="1"/>
</dbReference>
<dbReference type="RefSeq" id="XP_044655723.1">
    <property type="nucleotide sequence ID" value="XM_044799788.1"/>
</dbReference>
<keyword evidence="2" id="KW-0479">Metal-binding</keyword>
<evidence type="ECO:0000313" key="6">
    <source>
        <dbReference type="EMBL" id="GIZ41236.1"/>
    </source>
</evidence>
<evidence type="ECO:0000313" key="7">
    <source>
        <dbReference type="Proteomes" id="UP000825890"/>
    </source>
</evidence>
<dbReference type="SUPFAM" id="SSF57701">
    <property type="entry name" value="Zn2/Cys6 DNA-binding domain"/>
    <property type="match status" value="1"/>
</dbReference>
<dbReference type="PANTHER" id="PTHR31001">
    <property type="entry name" value="UNCHARACTERIZED TRANSCRIPTIONAL REGULATORY PROTEIN"/>
    <property type="match status" value="1"/>
</dbReference>
<dbReference type="GO" id="GO:0005634">
    <property type="term" value="C:nucleus"/>
    <property type="evidence" value="ECO:0007669"/>
    <property type="project" value="UniProtKB-SubCell"/>
</dbReference>
<dbReference type="GO" id="GO:0006351">
    <property type="term" value="P:DNA-templated transcription"/>
    <property type="evidence" value="ECO:0007669"/>
    <property type="project" value="InterPro"/>
</dbReference>
<dbReference type="GeneID" id="68290124"/>
<evidence type="ECO:0000256" key="1">
    <source>
        <dbReference type="ARBA" id="ARBA00004123"/>
    </source>
</evidence>
<evidence type="ECO:0000256" key="3">
    <source>
        <dbReference type="ARBA" id="ARBA00023242"/>
    </source>
</evidence>
<keyword evidence="3" id="KW-0539">Nucleus</keyword>
<dbReference type="EMBL" id="BOLY01000003">
    <property type="protein sequence ID" value="GIZ41236.1"/>
    <property type="molecule type" value="Genomic_DNA"/>
</dbReference>
<dbReference type="GO" id="GO:0003677">
    <property type="term" value="F:DNA binding"/>
    <property type="evidence" value="ECO:0007669"/>
    <property type="project" value="InterPro"/>
</dbReference>
<accession>A0A9P3FBF4</accession>
<feature type="compositionally biased region" description="Low complexity" evidence="4">
    <location>
        <begin position="59"/>
        <end position="71"/>
    </location>
</feature>
<dbReference type="PROSITE" id="PS50048">
    <property type="entry name" value="ZN2_CY6_FUNGAL_2"/>
    <property type="match status" value="1"/>
</dbReference>
<organism evidence="6 7">
    <name type="scientific">Cercospora kikuchii</name>
    <dbReference type="NCBI Taxonomy" id="84275"/>
    <lineage>
        <taxon>Eukaryota</taxon>
        <taxon>Fungi</taxon>
        <taxon>Dikarya</taxon>
        <taxon>Ascomycota</taxon>
        <taxon>Pezizomycotina</taxon>
        <taxon>Dothideomycetes</taxon>
        <taxon>Dothideomycetidae</taxon>
        <taxon>Mycosphaerellales</taxon>
        <taxon>Mycosphaerellaceae</taxon>
        <taxon>Cercospora</taxon>
    </lineage>
</organism>
<feature type="domain" description="Zn(2)-C6 fungal-type" evidence="5">
    <location>
        <begin position="89"/>
        <end position="119"/>
    </location>
</feature>
<dbReference type="GO" id="GO:0008270">
    <property type="term" value="F:zinc ion binding"/>
    <property type="evidence" value="ECO:0007669"/>
    <property type="project" value="InterPro"/>
</dbReference>
<dbReference type="Pfam" id="PF04082">
    <property type="entry name" value="Fungal_trans"/>
    <property type="match status" value="1"/>
</dbReference>
<sequence length="689" mass="76975">MSEVDACLPHTAIAGWYGEMSMDNTSFGLNHGLNPAGDDDTVVVLSADRPARAGADVGSNSSSSSTRRTSTANDKSAVRGKKRNKPTLNCLECVERKSKCDRARPSCFTCIRRQTRCQYTHIADVIAANPGSSSNPRKRSRTDTTMERPLQPIVNIEHIDRRSSVAVITTSTNSGTTATIPALDENNGLDFQQDFGAIEDDEPDELNQLLNVTPLIPNVIDTLAPTIIGSPLSARPSERHALLNLFGAASIEHPFQNYWTDAGGLVEVVASLPNRSDAEVLIERYFDTVDPVYPIIARDAFVADVERFWNLPDHSKHKHDPAQIALQFAVYANAAQDSTLREGSDVQLDMASFYLSCCHQSLCISSYLNRWSLLTVQTMILICHFMITNNRIADAWTISGIVQRQIYRLRLNCIPDALGLHLDHETVQVRLRLWQAAMLQDTLLCLRLKRPPSTTYFNVSHYDIQSFRSPNDYTSSDVAYSRAMWQCSVLIQETICTPRSSHKPLCIDATHRSQTVSRFRELYAQFEDPFCQTTPSRFDHLSPRLLYQMVTVASTYFHALMFVFTDRNEKAGVHSDPSGAIRAAHEGMTAFFALVRISPGHMRVWAAVHSRTYAMAAVIGTMLATHKRNSVAGRRIVVDDPQLMLGKSDFDRYVSMLERAQGSPEFRVIQRERLANLKTLQAEAQATTN</sequence>
<dbReference type="Proteomes" id="UP000825890">
    <property type="component" value="Unassembled WGS sequence"/>
</dbReference>
<dbReference type="AlphaFoldDB" id="A0A9P3FBF4"/>